<dbReference type="AlphaFoldDB" id="A0A402ARK4"/>
<dbReference type="Proteomes" id="UP000287188">
    <property type="component" value="Unassembled WGS sequence"/>
</dbReference>
<organism evidence="1 2">
    <name type="scientific">Dictyobacter kobayashii</name>
    <dbReference type="NCBI Taxonomy" id="2014872"/>
    <lineage>
        <taxon>Bacteria</taxon>
        <taxon>Bacillati</taxon>
        <taxon>Chloroflexota</taxon>
        <taxon>Ktedonobacteria</taxon>
        <taxon>Ktedonobacterales</taxon>
        <taxon>Dictyobacteraceae</taxon>
        <taxon>Dictyobacter</taxon>
    </lineage>
</organism>
<dbReference type="EMBL" id="BIFS01000001">
    <property type="protein sequence ID" value="GCE21722.1"/>
    <property type="molecule type" value="Genomic_DNA"/>
</dbReference>
<reference evidence="2" key="1">
    <citation type="submission" date="2018-12" db="EMBL/GenBank/DDBJ databases">
        <title>Tengunoibacter tsumagoiensis gen. nov., sp. nov., Dictyobacter kobayashii sp. nov., D. alpinus sp. nov., and D. joshuensis sp. nov. and description of Dictyobacteraceae fam. nov. within the order Ktedonobacterales isolated from Tengu-no-mugimeshi.</title>
        <authorList>
            <person name="Wang C.M."/>
            <person name="Zheng Y."/>
            <person name="Sakai Y."/>
            <person name="Toyoda A."/>
            <person name="Minakuchi Y."/>
            <person name="Abe K."/>
            <person name="Yokota A."/>
            <person name="Yabe S."/>
        </authorList>
    </citation>
    <scope>NUCLEOTIDE SEQUENCE [LARGE SCALE GENOMIC DNA]</scope>
    <source>
        <strain evidence="2">Uno11</strain>
    </source>
</reference>
<gene>
    <name evidence="1" type="ORF">KDK_55220</name>
</gene>
<evidence type="ECO:0000313" key="2">
    <source>
        <dbReference type="Proteomes" id="UP000287188"/>
    </source>
</evidence>
<accession>A0A402ARK4</accession>
<evidence type="ECO:0000313" key="1">
    <source>
        <dbReference type="EMBL" id="GCE21722.1"/>
    </source>
</evidence>
<keyword evidence="2" id="KW-1185">Reference proteome</keyword>
<name>A0A402ARK4_9CHLR</name>
<comment type="caution">
    <text evidence="1">The sequence shown here is derived from an EMBL/GenBank/DDBJ whole genome shotgun (WGS) entry which is preliminary data.</text>
</comment>
<sequence length="76" mass="8786">MLAHDMEHMKGHLVIPSLHNRSCYLQKDVLNYKGSDFGAPWDRSTRVRACADAPEQYLWVICGIVRCTIPQITHKY</sequence>
<protein>
    <submittedName>
        <fullName evidence="1">Uncharacterized protein</fullName>
    </submittedName>
</protein>
<proteinExistence type="predicted"/>